<dbReference type="PANTHER" id="PTHR47069">
    <property type="match status" value="1"/>
</dbReference>
<evidence type="ECO:0000259" key="2">
    <source>
        <dbReference type="Pfam" id="PF12776"/>
    </source>
</evidence>
<evidence type="ECO:0000256" key="1">
    <source>
        <dbReference type="SAM" id="MobiDB-lite"/>
    </source>
</evidence>
<comment type="caution">
    <text evidence="3">The sequence shown here is derived from an EMBL/GenBank/DDBJ whole genome shotgun (WGS) entry which is preliminary data.</text>
</comment>
<sequence length="248" mass="28270">MTNRGYENIAGPFYERTSLRHSVKQLRNRWDQLKSLYTFWTYCNKQSGLGKNGTGGIIASDAFWDQHCKKQPERKKLKYGPPECLEDLEVMFEGVTVDGSSSCIPGENAYDGAFGDRGVDYEEYEEKDYGSPMTTGSLKRTSSSNTTVTSPRKKVKSPLVKIMKGMWGTMQTTATVAQKAMSGEFETEGIKEAMRLAVECGAKPRTPEHFMASKLFTKNKHRTVFLILESNEDRLFWLQRWCQEKNIH</sequence>
<keyword evidence="4" id="KW-1185">Reference proteome</keyword>
<dbReference type="OrthoDB" id="683117at2759"/>
<feature type="region of interest" description="Disordered" evidence="1">
    <location>
        <begin position="128"/>
        <end position="154"/>
    </location>
</feature>
<dbReference type="Proteomes" id="UP000636709">
    <property type="component" value="Unassembled WGS sequence"/>
</dbReference>
<dbReference type="PANTHER" id="PTHR47069:SF11">
    <property type="entry name" value="OS04G0275550 PROTEIN"/>
    <property type="match status" value="1"/>
</dbReference>
<protein>
    <recommendedName>
        <fullName evidence="2">Myb/SANT-like domain-containing protein</fullName>
    </recommendedName>
</protein>
<organism evidence="3 4">
    <name type="scientific">Digitaria exilis</name>
    <dbReference type="NCBI Taxonomy" id="1010633"/>
    <lineage>
        <taxon>Eukaryota</taxon>
        <taxon>Viridiplantae</taxon>
        <taxon>Streptophyta</taxon>
        <taxon>Embryophyta</taxon>
        <taxon>Tracheophyta</taxon>
        <taxon>Spermatophyta</taxon>
        <taxon>Magnoliopsida</taxon>
        <taxon>Liliopsida</taxon>
        <taxon>Poales</taxon>
        <taxon>Poaceae</taxon>
        <taxon>PACMAD clade</taxon>
        <taxon>Panicoideae</taxon>
        <taxon>Panicodae</taxon>
        <taxon>Paniceae</taxon>
        <taxon>Anthephorinae</taxon>
        <taxon>Digitaria</taxon>
    </lineage>
</organism>
<reference evidence="3" key="1">
    <citation type="submission" date="2020-07" db="EMBL/GenBank/DDBJ databases">
        <title>Genome sequence and genetic diversity analysis of an under-domesticated orphan crop, white fonio (Digitaria exilis).</title>
        <authorList>
            <person name="Bennetzen J.L."/>
            <person name="Chen S."/>
            <person name="Ma X."/>
            <person name="Wang X."/>
            <person name="Yssel A.E.J."/>
            <person name="Chaluvadi S.R."/>
            <person name="Johnson M."/>
            <person name="Gangashetty P."/>
            <person name="Hamidou F."/>
            <person name="Sanogo M.D."/>
            <person name="Zwaenepoel A."/>
            <person name="Wallace J."/>
            <person name="Van De Peer Y."/>
            <person name="Van Deynze A."/>
        </authorList>
    </citation>
    <scope>NUCLEOTIDE SEQUENCE</scope>
    <source>
        <tissue evidence="3">Leaves</tissue>
    </source>
</reference>
<dbReference type="AlphaFoldDB" id="A0A835AQV0"/>
<proteinExistence type="predicted"/>
<feature type="compositionally biased region" description="Polar residues" evidence="1">
    <location>
        <begin position="132"/>
        <end position="150"/>
    </location>
</feature>
<evidence type="ECO:0000313" key="3">
    <source>
        <dbReference type="EMBL" id="KAF8669563.1"/>
    </source>
</evidence>
<gene>
    <name evidence="3" type="ORF">HU200_051369</name>
</gene>
<feature type="domain" description="Myb/SANT-like" evidence="2">
    <location>
        <begin position="2"/>
        <end position="67"/>
    </location>
</feature>
<name>A0A835AQV0_9POAL</name>
<accession>A0A835AQV0</accession>
<dbReference type="Pfam" id="PF12776">
    <property type="entry name" value="Myb_DNA-bind_3"/>
    <property type="match status" value="1"/>
</dbReference>
<evidence type="ECO:0000313" key="4">
    <source>
        <dbReference type="Proteomes" id="UP000636709"/>
    </source>
</evidence>
<dbReference type="InterPro" id="IPR024752">
    <property type="entry name" value="Myb/SANT-like_dom"/>
</dbReference>
<dbReference type="EMBL" id="JACEFO010002270">
    <property type="protein sequence ID" value="KAF8669563.1"/>
    <property type="molecule type" value="Genomic_DNA"/>
</dbReference>